<accession>A0A1F5ZKK6</accession>
<name>A0A1F5ZKK6_9BACT</name>
<evidence type="ECO:0008006" key="3">
    <source>
        <dbReference type="Google" id="ProtNLM"/>
    </source>
</evidence>
<comment type="caution">
    <text evidence="1">The sequence shown here is derived from an EMBL/GenBank/DDBJ whole genome shotgun (WGS) entry which is preliminary data.</text>
</comment>
<evidence type="ECO:0000313" key="2">
    <source>
        <dbReference type="Proteomes" id="UP000176923"/>
    </source>
</evidence>
<dbReference type="EMBL" id="MFJL01000041">
    <property type="protein sequence ID" value="OGG12854.1"/>
    <property type="molecule type" value="Genomic_DNA"/>
</dbReference>
<dbReference type="AlphaFoldDB" id="A0A1F5ZKK6"/>
<sequence length="132" mass="15667">MDKIEKIFWKKKLFAYIVRNQKPQKTVFITPRESNLQVGFVVYQENNEIPRHVHNPIRRILDRTEEVLIVRQGRARLDIYDDEKKRVDSKEVFEGDVIILVNGGHGFHIYEDTVLLEIKQGPYTGISEKKRF</sequence>
<dbReference type="InterPro" id="IPR014710">
    <property type="entry name" value="RmlC-like_jellyroll"/>
</dbReference>
<reference evidence="1 2" key="1">
    <citation type="journal article" date="2016" name="Nat. Commun.">
        <title>Thousands of microbial genomes shed light on interconnected biogeochemical processes in an aquifer system.</title>
        <authorList>
            <person name="Anantharaman K."/>
            <person name="Brown C.T."/>
            <person name="Hug L.A."/>
            <person name="Sharon I."/>
            <person name="Castelle C.J."/>
            <person name="Probst A.J."/>
            <person name="Thomas B.C."/>
            <person name="Singh A."/>
            <person name="Wilkins M.J."/>
            <person name="Karaoz U."/>
            <person name="Brodie E.L."/>
            <person name="Williams K.H."/>
            <person name="Hubbard S.S."/>
            <person name="Banfield J.F."/>
        </authorList>
    </citation>
    <scope>NUCLEOTIDE SEQUENCE [LARGE SCALE GENOMIC DNA]</scope>
</reference>
<dbReference type="SUPFAM" id="SSF51182">
    <property type="entry name" value="RmlC-like cupins"/>
    <property type="match status" value="1"/>
</dbReference>
<dbReference type="Gene3D" id="2.60.120.10">
    <property type="entry name" value="Jelly Rolls"/>
    <property type="match status" value="1"/>
</dbReference>
<dbReference type="Proteomes" id="UP000176923">
    <property type="component" value="Unassembled WGS sequence"/>
</dbReference>
<dbReference type="InterPro" id="IPR011051">
    <property type="entry name" value="RmlC_Cupin_sf"/>
</dbReference>
<dbReference type="STRING" id="1798382.A3D77_07400"/>
<organism evidence="1 2">
    <name type="scientific">Candidatus Gottesmanbacteria bacterium RIFCSPHIGHO2_02_FULL_39_11</name>
    <dbReference type="NCBI Taxonomy" id="1798382"/>
    <lineage>
        <taxon>Bacteria</taxon>
        <taxon>Candidatus Gottesmaniibacteriota</taxon>
    </lineage>
</organism>
<proteinExistence type="predicted"/>
<protein>
    <recommendedName>
        <fullName evidence="3">Cupin 2 conserved barrel domain-containing protein</fullName>
    </recommendedName>
</protein>
<gene>
    <name evidence="1" type="ORF">A3D77_07400</name>
</gene>
<evidence type="ECO:0000313" key="1">
    <source>
        <dbReference type="EMBL" id="OGG12854.1"/>
    </source>
</evidence>